<gene>
    <name evidence="4" type="ORF">MKO06_07195</name>
</gene>
<evidence type="ECO:0000313" key="4">
    <source>
        <dbReference type="EMBL" id="MCP9199685.1"/>
    </source>
</evidence>
<dbReference type="EMBL" id="JANCNS010000001">
    <property type="protein sequence ID" value="MCP9199685.1"/>
    <property type="molecule type" value="Genomic_DNA"/>
</dbReference>
<evidence type="ECO:0000256" key="2">
    <source>
        <dbReference type="ARBA" id="ARBA00022857"/>
    </source>
</evidence>
<dbReference type="PANTHER" id="PTHR42748">
    <property type="entry name" value="NITROGEN METABOLITE REPRESSION PROTEIN NMRA FAMILY MEMBER"/>
    <property type="match status" value="1"/>
</dbReference>
<protein>
    <submittedName>
        <fullName evidence="4">NmrA/HSCARG family protein</fullName>
    </submittedName>
</protein>
<sequence length="315" mass="35894">MNDPKIIVVVGATGSQGSGLVKAIIEDPDKTFEVRAITRDYTSDKAQELRKHGADLFEADVDDKESLIEAFEGAYGAFCVTFFWEHFSPEKEKEHARNMAEAAKEAKLKHVIWSSLEDTRKWIPVDDDRMPTLMGHYKVPHYDAKGEADSYFIKSKVPYTLLRTSFFWDNFINFGMGPQKDENGRLSLNLPMSDKKLPGIASEDIGKTAFQIFKKGNKYKGKTISIAGGLLTGNEMAAIFSEVLGKKVKYHALEPDLYRNSDFPGADDLGNMFQFKAEFEKEYCALRDPENTWELNPELLSFKEWLEKNKNRFRV</sequence>
<dbReference type="InterPro" id="IPR051164">
    <property type="entry name" value="NmrA-like_oxidored"/>
</dbReference>
<name>A0A9X2I2V9_9FLAO</name>
<feature type="domain" description="NmrA-like" evidence="3">
    <location>
        <begin position="5"/>
        <end position="306"/>
    </location>
</feature>
<dbReference type="Gene3D" id="3.90.25.10">
    <property type="entry name" value="UDP-galactose 4-epimerase, domain 1"/>
    <property type="match status" value="1"/>
</dbReference>
<reference evidence="4" key="1">
    <citation type="submission" date="2022-07" db="EMBL/GenBank/DDBJ databases">
        <title>Gramela sediminis sp. nov., isolated from deep-sea sediment of the Indian Ocean.</title>
        <authorList>
            <person name="Shi H."/>
        </authorList>
    </citation>
    <scope>NUCLEOTIDE SEQUENCE</scope>
    <source>
        <strain evidence="4">GC03-9</strain>
    </source>
</reference>
<dbReference type="Proteomes" id="UP001155280">
    <property type="component" value="Unassembled WGS sequence"/>
</dbReference>
<dbReference type="PANTHER" id="PTHR42748:SF7">
    <property type="entry name" value="NMRA LIKE REDOX SENSOR 1-RELATED"/>
    <property type="match status" value="1"/>
</dbReference>
<dbReference type="SUPFAM" id="SSF51735">
    <property type="entry name" value="NAD(P)-binding Rossmann-fold domains"/>
    <property type="match status" value="1"/>
</dbReference>
<evidence type="ECO:0000313" key="5">
    <source>
        <dbReference type="Proteomes" id="UP001155280"/>
    </source>
</evidence>
<dbReference type="Pfam" id="PF05368">
    <property type="entry name" value="NmrA"/>
    <property type="match status" value="1"/>
</dbReference>
<dbReference type="Gene3D" id="3.40.50.720">
    <property type="entry name" value="NAD(P)-binding Rossmann-like Domain"/>
    <property type="match status" value="1"/>
</dbReference>
<keyword evidence="5" id="KW-1185">Reference proteome</keyword>
<comment type="similarity">
    <text evidence="1">Belongs to the NmrA-type oxidoreductase family.</text>
</comment>
<dbReference type="CDD" id="cd05251">
    <property type="entry name" value="NmrA_like_SDR_a"/>
    <property type="match status" value="1"/>
</dbReference>
<proteinExistence type="inferred from homology"/>
<dbReference type="RefSeq" id="WP_241550190.1">
    <property type="nucleotide sequence ID" value="NZ_JANCNS010000001.1"/>
</dbReference>
<dbReference type="InterPro" id="IPR008030">
    <property type="entry name" value="NmrA-like"/>
</dbReference>
<dbReference type="InterPro" id="IPR036291">
    <property type="entry name" value="NAD(P)-bd_dom_sf"/>
</dbReference>
<dbReference type="AlphaFoldDB" id="A0A9X2I2V9"/>
<evidence type="ECO:0000256" key="1">
    <source>
        <dbReference type="ARBA" id="ARBA00006328"/>
    </source>
</evidence>
<comment type="caution">
    <text evidence="4">The sequence shown here is derived from an EMBL/GenBank/DDBJ whole genome shotgun (WGS) entry which is preliminary data.</text>
</comment>
<keyword evidence="2" id="KW-0521">NADP</keyword>
<organism evidence="4 5">
    <name type="scientific">Christiangramia oceanisediminis</name>
    <dbReference type="NCBI Taxonomy" id="2920386"/>
    <lineage>
        <taxon>Bacteria</taxon>
        <taxon>Pseudomonadati</taxon>
        <taxon>Bacteroidota</taxon>
        <taxon>Flavobacteriia</taxon>
        <taxon>Flavobacteriales</taxon>
        <taxon>Flavobacteriaceae</taxon>
        <taxon>Christiangramia</taxon>
    </lineage>
</organism>
<evidence type="ECO:0000259" key="3">
    <source>
        <dbReference type="Pfam" id="PF05368"/>
    </source>
</evidence>
<accession>A0A9X2I2V9</accession>